<name>A0A0K1Q479_9BACT</name>
<keyword evidence="2" id="KW-0732">Signal</keyword>
<proteinExistence type="predicted"/>
<organism evidence="3 4">
    <name type="scientific">Labilithrix luteola</name>
    <dbReference type="NCBI Taxonomy" id="1391654"/>
    <lineage>
        <taxon>Bacteria</taxon>
        <taxon>Pseudomonadati</taxon>
        <taxon>Myxococcota</taxon>
        <taxon>Polyangia</taxon>
        <taxon>Polyangiales</taxon>
        <taxon>Labilitrichaceae</taxon>
        <taxon>Labilithrix</taxon>
    </lineage>
</organism>
<evidence type="ECO:0000313" key="3">
    <source>
        <dbReference type="EMBL" id="AKV00190.1"/>
    </source>
</evidence>
<evidence type="ECO:0000256" key="2">
    <source>
        <dbReference type="SAM" id="SignalP"/>
    </source>
</evidence>
<gene>
    <name evidence="3" type="ORF">AKJ09_06853</name>
</gene>
<dbReference type="PROSITE" id="PS51257">
    <property type="entry name" value="PROKAR_LIPOPROTEIN"/>
    <property type="match status" value="1"/>
</dbReference>
<keyword evidence="4" id="KW-1185">Reference proteome</keyword>
<feature type="signal peptide" evidence="2">
    <location>
        <begin position="1"/>
        <end position="20"/>
    </location>
</feature>
<dbReference type="OrthoDB" id="53254at2"/>
<dbReference type="AlphaFoldDB" id="A0A0K1Q479"/>
<dbReference type="RefSeq" id="WP_146651522.1">
    <property type="nucleotide sequence ID" value="NZ_CP012333.1"/>
</dbReference>
<feature type="compositionally biased region" description="Low complexity" evidence="1">
    <location>
        <begin position="25"/>
        <end position="37"/>
    </location>
</feature>
<accession>A0A0K1Q479</accession>
<protein>
    <recommendedName>
        <fullName evidence="5">Type IV fimbrial biogenesis protein PilY1</fullName>
    </recommendedName>
</protein>
<feature type="region of interest" description="Disordered" evidence="1">
    <location>
        <begin position="25"/>
        <end position="69"/>
    </location>
</feature>
<evidence type="ECO:0008006" key="5">
    <source>
        <dbReference type="Google" id="ProtNLM"/>
    </source>
</evidence>
<dbReference type="EMBL" id="CP012333">
    <property type="protein sequence ID" value="AKV00190.1"/>
    <property type="molecule type" value="Genomic_DNA"/>
</dbReference>
<reference evidence="3 4" key="1">
    <citation type="submission" date="2015-08" db="EMBL/GenBank/DDBJ databases">
        <authorList>
            <person name="Babu N.S."/>
            <person name="Beckwith C.J."/>
            <person name="Beseler K.G."/>
            <person name="Brison A."/>
            <person name="Carone J.V."/>
            <person name="Caskin T.P."/>
            <person name="Diamond M."/>
            <person name="Durham M.E."/>
            <person name="Foxe J.M."/>
            <person name="Go M."/>
            <person name="Henderson B.A."/>
            <person name="Jones I.B."/>
            <person name="McGettigan J.A."/>
            <person name="Micheletti S.J."/>
            <person name="Nasrallah M.E."/>
            <person name="Ortiz D."/>
            <person name="Piller C.R."/>
            <person name="Privatt S.R."/>
            <person name="Schneider S.L."/>
            <person name="Sharp S."/>
            <person name="Smith T.C."/>
            <person name="Stanton J.D."/>
            <person name="Ullery H.E."/>
            <person name="Wilson R.J."/>
            <person name="Serrano M.G."/>
            <person name="Buck G."/>
            <person name="Lee V."/>
            <person name="Wang Y."/>
            <person name="Carvalho R."/>
            <person name="Voegtly L."/>
            <person name="Shi R."/>
            <person name="Duckworth R."/>
            <person name="Johnson A."/>
            <person name="Loviza R."/>
            <person name="Walstead R."/>
            <person name="Shah Z."/>
            <person name="Kiflezghi M."/>
            <person name="Wade K."/>
            <person name="Ball S.L."/>
            <person name="Bradley K.W."/>
            <person name="Asai D.J."/>
            <person name="Bowman C.A."/>
            <person name="Russell D.A."/>
            <person name="Pope W.H."/>
            <person name="Jacobs-Sera D."/>
            <person name="Hendrix R.W."/>
            <person name="Hatfull G.F."/>
        </authorList>
    </citation>
    <scope>NUCLEOTIDE SEQUENCE [LARGE SCALE GENOMIC DNA]</scope>
    <source>
        <strain evidence="3 4">DSM 27648</strain>
    </source>
</reference>
<dbReference type="STRING" id="1391654.AKJ09_06853"/>
<evidence type="ECO:0000256" key="1">
    <source>
        <dbReference type="SAM" id="MobiDB-lite"/>
    </source>
</evidence>
<dbReference type="Proteomes" id="UP000064967">
    <property type="component" value="Chromosome"/>
</dbReference>
<sequence>MKTSIFLAPLFVGCALTASAACSSSSESPVSAPEPDAGNTTITDAAGNVDVDVDVDTDSGPDGSTCSPDGWCPTKIPNSNFQMRDIWPFEDRAFAVGISPTLGVKVMEWTAAEDSWRYIDDDTQHDYGFGEYVGSLWAPNENELYYTIGPGYVYHGTRGTDANWTWTRHRLPDNGWENMAAQSGNPSFHFPESNYGAANYPALGVFGTSASDVYAWFSNTIFHWKDDGSGTPSWVAEHIIELPTSISEKTSIVSAGASPSGELWFTGARSSPSYGLASCAIVIRKTASGYSRIVDGILQNTSPSSGCGAKPGYLRLTGLVTDIHVTPSGRVLGLGWVEGVVEFFPGATDGDWSFRASKSDLIGLPNAYLSMWAPSDAEHWLSGNGLVVRGSNVLDDGESWRISSIAQNGAPIRQYFYRIRGTSTSNIWAVGNGYALHKTSTP</sequence>
<dbReference type="PATRIC" id="fig|1391654.3.peg.6961"/>
<evidence type="ECO:0000313" key="4">
    <source>
        <dbReference type="Proteomes" id="UP000064967"/>
    </source>
</evidence>
<feature type="chain" id="PRO_5005466847" description="Type IV fimbrial biogenesis protein PilY1" evidence="2">
    <location>
        <begin position="21"/>
        <end position="442"/>
    </location>
</feature>
<dbReference type="KEGG" id="llu:AKJ09_06853"/>